<sequence length="109" mass="12612">MKKELTARGVQFFENTHLTENDVKVMDNHIDITINDKTYTYDKLLVSIGRKPNTDDIGLNNTKIKLSESNHILVNDFQQTEDSHIYAAGDCIGKLQLAHVWVQRRYNSY</sequence>
<accession>A0A380FGA2</accession>
<evidence type="ECO:0000313" key="2">
    <source>
        <dbReference type="EMBL" id="SUM33188.1"/>
    </source>
</evidence>
<dbReference type="Pfam" id="PF07992">
    <property type="entry name" value="Pyr_redox_2"/>
    <property type="match status" value="1"/>
</dbReference>
<dbReference type="PANTHER" id="PTHR43014:SF2">
    <property type="entry name" value="MERCURIC REDUCTASE"/>
    <property type="match status" value="1"/>
</dbReference>
<dbReference type="EC" id="1.8.1.4" evidence="2"/>
<protein>
    <submittedName>
        <fullName evidence="2">Dihydrolipoamide dehydrogenase</fullName>
        <ecNumber evidence="2">1.8.1.4</ecNumber>
    </submittedName>
</protein>
<dbReference type="PANTHER" id="PTHR43014">
    <property type="entry name" value="MERCURIC REDUCTASE"/>
    <property type="match status" value="1"/>
</dbReference>
<evidence type="ECO:0000313" key="3">
    <source>
        <dbReference type="Proteomes" id="UP000255277"/>
    </source>
</evidence>
<dbReference type="AlphaFoldDB" id="A0A380FGA2"/>
<dbReference type="Gene3D" id="3.50.50.60">
    <property type="entry name" value="FAD/NAD(P)-binding domain"/>
    <property type="match status" value="2"/>
</dbReference>
<feature type="domain" description="FAD/NAD(P)-binding" evidence="1">
    <location>
        <begin position="1"/>
        <end position="100"/>
    </location>
</feature>
<dbReference type="SUPFAM" id="SSF51905">
    <property type="entry name" value="FAD/NAD(P)-binding domain"/>
    <property type="match status" value="1"/>
</dbReference>
<keyword evidence="2" id="KW-0560">Oxidoreductase</keyword>
<dbReference type="InterPro" id="IPR023753">
    <property type="entry name" value="FAD/NAD-binding_dom"/>
</dbReference>
<dbReference type="PRINTS" id="PR00411">
    <property type="entry name" value="PNDRDTASEI"/>
</dbReference>
<dbReference type="InterPro" id="IPR036188">
    <property type="entry name" value="FAD/NAD-bd_sf"/>
</dbReference>
<organism evidence="2 3">
    <name type="scientific">Staphylococcus gallinarum</name>
    <dbReference type="NCBI Taxonomy" id="1293"/>
    <lineage>
        <taxon>Bacteria</taxon>
        <taxon>Bacillati</taxon>
        <taxon>Bacillota</taxon>
        <taxon>Bacilli</taxon>
        <taxon>Bacillales</taxon>
        <taxon>Staphylococcaceae</taxon>
        <taxon>Staphylococcus</taxon>
    </lineage>
</organism>
<dbReference type="GO" id="GO:0050660">
    <property type="term" value="F:flavin adenine dinucleotide binding"/>
    <property type="evidence" value="ECO:0007669"/>
    <property type="project" value="TreeGrafter"/>
</dbReference>
<dbReference type="EMBL" id="UHDK01000001">
    <property type="protein sequence ID" value="SUM33188.1"/>
    <property type="molecule type" value="Genomic_DNA"/>
</dbReference>
<dbReference type="GO" id="GO:0003955">
    <property type="term" value="F:NAD(P)H dehydrogenase (quinone) activity"/>
    <property type="evidence" value="ECO:0007669"/>
    <property type="project" value="TreeGrafter"/>
</dbReference>
<dbReference type="Proteomes" id="UP000255277">
    <property type="component" value="Unassembled WGS sequence"/>
</dbReference>
<name>A0A380FGA2_STAGA</name>
<dbReference type="GO" id="GO:0004148">
    <property type="term" value="F:dihydrolipoyl dehydrogenase (NADH) activity"/>
    <property type="evidence" value="ECO:0007669"/>
    <property type="project" value="UniProtKB-EC"/>
</dbReference>
<gene>
    <name evidence="2" type="primary">pdhD_2</name>
    <name evidence="2" type="ORF">NCTC12195_02644</name>
</gene>
<proteinExistence type="predicted"/>
<evidence type="ECO:0000259" key="1">
    <source>
        <dbReference type="Pfam" id="PF07992"/>
    </source>
</evidence>
<reference evidence="2 3" key="1">
    <citation type="submission" date="2018-06" db="EMBL/GenBank/DDBJ databases">
        <authorList>
            <consortium name="Pathogen Informatics"/>
            <person name="Doyle S."/>
        </authorList>
    </citation>
    <scope>NUCLEOTIDE SEQUENCE [LARGE SCALE GENOMIC DNA]</scope>
    <source>
        <strain evidence="2 3">NCTC12195</strain>
    </source>
</reference>